<sequence length="95" mass="10755">MKLPASVGQKKAKAIEQLLKELDIEPNPIPTEDICTHFNELRSDMVLLYELKLALANYEFELQTLRHQTEALMPEKIKEEPTSLTSMNQSGGKGE</sequence>
<name>A0A087UTU5_STEMI</name>
<dbReference type="AlphaFoldDB" id="A0A087UTU5"/>
<dbReference type="GO" id="GO:0032259">
    <property type="term" value="P:methylation"/>
    <property type="evidence" value="ECO:0007669"/>
    <property type="project" value="UniProtKB-KW"/>
</dbReference>
<dbReference type="GO" id="GO:0006281">
    <property type="term" value="P:DNA repair"/>
    <property type="evidence" value="ECO:0007669"/>
    <property type="project" value="InterPro"/>
</dbReference>
<dbReference type="GO" id="GO:0006338">
    <property type="term" value="P:chromatin remodeling"/>
    <property type="evidence" value="ECO:0007669"/>
    <property type="project" value="InterPro"/>
</dbReference>
<dbReference type="OrthoDB" id="19740at2759"/>
<protein>
    <submittedName>
        <fullName evidence="3">DNA methyltransferase 1-associated protein 1</fullName>
    </submittedName>
</protein>
<feature type="region of interest" description="Disordered" evidence="1">
    <location>
        <begin position="73"/>
        <end position="95"/>
    </location>
</feature>
<keyword evidence="4" id="KW-1185">Reference proteome</keyword>
<organism evidence="3 4">
    <name type="scientific">Stegodyphus mimosarum</name>
    <name type="common">African social velvet spider</name>
    <dbReference type="NCBI Taxonomy" id="407821"/>
    <lineage>
        <taxon>Eukaryota</taxon>
        <taxon>Metazoa</taxon>
        <taxon>Ecdysozoa</taxon>
        <taxon>Arthropoda</taxon>
        <taxon>Chelicerata</taxon>
        <taxon>Arachnida</taxon>
        <taxon>Araneae</taxon>
        <taxon>Araneomorphae</taxon>
        <taxon>Entelegynae</taxon>
        <taxon>Eresoidea</taxon>
        <taxon>Eresidae</taxon>
        <taxon>Stegodyphus</taxon>
    </lineage>
</organism>
<keyword evidence="3" id="KW-0489">Methyltransferase</keyword>
<accession>A0A087UTU5</accession>
<dbReference type="GO" id="GO:0000122">
    <property type="term" value="P:negative regulation of transcription by RNA polymerase II"/>
    <property type="evidence" value="ECO:0007669"/>
    <property type="project" value="TreeGrafter"/>
</dbReference>
<dbReference type="STRING" id="407821.A0A087UTU5"/>
<feature type="domain" description="DNA methyltransferase 1-associated 1" evidence="2">
    <location>
        <begin position="1"/>
        <end position="76"/>
    </location>
</feature>
<evidence type="ECO:0000256" key="1">
    <source>
        <dbReference type="SAM" id="MobiDB-lite"/>
    </source>
</evidence>
<reference evidence="3 4" key="1">
    <citation type="submission" date="2013-11" db="EMBL/GenBank/DDBJ databases">
        <title>Genome sequencing of Stegodyphus mimosarum.</title>
        <authorList>
            <person name="Bechsgaard J."/>
        </authorList>
    </citation>
    <scope>NUCLEOTIDE SEQUENCE [LARGE SCALE GENOMIC DNA]</scope>
</reference>
<dbReference type="PANTHER" id="PTHR12855:SF10">
    <property type="entry name" value="DNA METHYLTRANSFERASE 1-ASSOCIATED PROTEIN 1"/>
    <property type="match status" value="1"/>
</dbReference>
<dbReference type="EMBL" id="KK121583">
    <property type="protein sequence ID" value="KFM80784.1"/>
    <property type="molecule type" value="Genomic_DNA"/>
</dbReference>
<feature type="non-terminal residue" evidence="3">
    <location>
        <position position="95"/>
    </location>
</feature>
<dbReference type="GO" id="GO:0035267">
    <property type="term" value="C:NuA4 histone acetyltransferase complex"/>
    <property type="evidence" value="ECO:0007669"/>
    <property type="project" value="InterPro"/>
</dbReference>
<dbReference type="PANTHER" id="PTHR12855">
    <property type="entry name" value="DNA METHYLTRANSFERASE 1-ASSOCIATED PROTEIN 1 FAMILY MEMBER"/>
    <property type="match status" value="1"/>
</dbReference>
<dbReference type="GO" id="GO:0003714">
    <property type="term" value="F:transcription corepressor activity"/>
    <property type="evidence" value="ECO:0007669"/>
    <property type="project" value="TreeGrafter"/>
</dbReference>
<feature type="compositionally biased region" description="Polar residues" evidence="1">
    <location>
        <begin position="82"/>
        <end position="95"/>
    </location>
</feature>
<gene>
    <name evidence="3" type="ORF">X975_01572</name>
</gene>
<dbReference type="Pfam" id="PF05499">
    <property type="entry name" value="DMAP1"/>
    <property type="match status" value="1"/>
</dbReference>
<evidence type="ECO:0000259" key="2">
    <source>
        <dbReference type="Pfam" id="PF05499"/>
    </source>
</evidence>
<dbReference type="InterPro" id="IPR008468">
    <property type="entry name" value="DMAP1"/>
</dbReference>
<dbReference type="Proteomes" id="UP000054359">
    <property type="component" value="Unassembled WGS sequence"/>
</dbReference>
<dbReference type="GO" id="GO:0000812">
    <property type="term" value="C:Swr1 complex"/>
    <property type="evidence" value="ECO:0007669"/>
    <property type="project" value="TreeGrafter"/>
</dbReference>
<keyword evidence="3" id="KW-0808">Transferase</keyword>
<dbReference type="InterPro" id="IPR027109">
    <property type="entry name" value="Swc4/Dmap1"/>
</dbReference>
<evidence type="ECO:0000313" key="3">
    <source>
        <dbReference type="EMBL" id="KFM80784.1"/>
    </source>
</evidence>
<evidence type="ECO:0000313" key="4">
    <source>
        <dbReference type="Proteomes" id="UP000054359"/>
    </source>
</evidence>
<proteinExistence type="predicted"/>
<dbReference type="GO" id="GO:0008168">
    <property type="term" value="F:methyltransferase activity"/>
    <property type="evidence" value="ECO:0007669"/>
    <property type="project" value="UniProtKB-KW"/>
</dbReference>